<dbReference type="SUPFAM" id="SSF48452">
    <property type="entry name" value="TPR-like"/>
    <property type="match status" value="2"/>
</dbReference>
<dbReference type="Gene3D" id="1.25.40.10">
    <property type="entry name" value="Tetratricopeptide repeat domain"/>
    <property type="match status" value="4"/>
</dbReference>
<dbReference type="Pfam" id="PF13181">
    <property type="entry name" value="TPR_8"/>
    <property type="match status" value="1"/>
</dbReference>
<evidence type="ECO:0000256" key="4">
    <source>
        <dbReference type="PROSITE-ProRule" id="PRU00339"/>
    </source>
</evidence>
<evidence type="ECO:0000256" key="1">
    <source>
        <dbReference type="ARBA" id="ARBA00022737"/>
    </source>
</evidence>
<dbReference type="FunFam" id="1.25.40.10:FF:000032">
    <property type="entry name" value="Interferon-induced protein with tetratricopeptide repeats 5"/>
    <property type="match status" value="1"/>
</dbReference>
<dbReference type="GO" id="GO:0051607">
    <property type="term" value="P:defense response to virus"/>
    <property type="evidence" value="ECO:0007669"/>
    <property type="project" value="TreeGrafter"/>
</dbReference>
<evidence type="ECO:0000256" key="3">
    <source>
        <dbReference type="ARBA" id="ARBA00038336"/>
    </source>
</evidence>
<comment type="similarity">
    <text evidence="3">Belongs to the IFIT family.</text>
</comment>
<dbReference type="PANTHER" id="PTHR10271:SF29">
    <property type="entry name" value="INTERFERON-INDUCED PROTEIN WITH TETRATRICOPEPTIDE REPEATS-RELATED"/>
    <property type="match status" value="1"/>
</dbReference>
<dbReference type="PROSITE" id="PS50005">
    <property type="entry name" value="TPR"/>
    <property type="match status" value="1"/>
</dbReference>
<dbReference type="PANTHER" id="PTHR10271">
    <property type="entry name" value="INTERFERON-INDUCED PROTEIN WITH TETRATRICOPEPTIDE REPEATS"/>
    <property type="match status" value="1"/>
</dbReference>
<dbReference type="Pfam" id="PF13424">
    <property type="entry name" value="TPR_12"/>
    <property type="match status" value="1"/>
</dbReference>
<dbReference type="EMBL" id="JAUPFM010000019">
    <property type="protein sequence ID" value="KAK2820751.1"/>
    <property type="molecule type" value="Genomic_DNA"/>
</dbReference>
<dbReference type="Pfam" id="PF13176">
    <property type="entry name" value="TPR_7"/>
    <property type="match status" value="1"/>
</dbReference>
<reference evidence="5" key="1">
    <citation type="submission" date="2023-07" db="EMBL/GenBank/DDBJ databases">
        <title>Chromosome-level Genome Assembly of Striped Snakehead (Channa striata).</title>
        <authorList>
            <person name="Liu H."/>
        </authorList>
    </citation>
    <scope>NUCLEOTIDE SEQUENCE</scope>
    <source>
        <strain evidence="5">Gz</strain>
        <tissue evidence="5">Muscle</tissue>
    </source>
</reference>
<dbReference type="Proteomes" id="UP001187415">
    <property type="component" value="Unassembled WGS sequence"/>
</dbReference>
<protein>
    <submittedName>
        <fullName evidence="5">Uncharacterized protein</fullName>
    </submittedName>
</protein>
<feature type="repeat" description="TPR" evidence="4">
    <location>
        <begin position="432"/>
        <end position="465"/>
    </location>
</feature>
<gene>
    <name evidence="5" type="ORF">Q5P01_023710</name>
</gene>
<comment type="caution">
    <text evidence="5">The sequence shown here is derived from an EMBL/GenBank/DDBJ whole genome shotgun (WGS) entry which is preliminary data.</text>
</comment>
<proteinExistence type="inferred from homology"/>
<dbReference type="InterPro" id="IPR019734">
    <property type="entry name" value="TPR_rpt"/>
</dbReference>
<keyword evidence="1" id="KW-0677">Repeat</keyword>
<organism evidence="5 6">
    <name type="scientific">Channa striata</name>
    <name type="common">Snakehead murrel</name>
    <name type="synonym">Ophicephalus striatus</name>
    <dbReference type="NCBI Taxonomy" id="64152"/>
    <lineage>
        <taxon>Eukaryota</taxon>
        <taxon>Metazoa</taxon>
        <taxon>Chordata</taxon>
        <taxon>Craniata</taxon>
        <taxon>Vertebrata</taxon>
        <taxon>Euteleostomi</taxon>
        <taxon>Actinopterygii</taxon>
        <taxon>Neopterygii</taxon>
        <taxon>Teleostei</taxon>
        <taxon>Neoteleostei</taxon>
        <taxon>Acanthomorphata</taxon>
        <taxon>Anabantaria</taxon>
        <taxon>Anabantiformes</taxon>
        <taxon>Channoidei</taxon>
        <taxon>Channidae</taxon>
        <taxon>Channa</taxon>
    </lineage>
</organism>
<evidence type="ECO:0000313" key="6">
    <source>
        <dbReference type="Proteomes" id="UP001187415"/>
    </source>
</evidence>
<dbReference type="InterPro" id="IPR011990">
    <property type="entry name" value="TPR-like_helical_dom_sf"/>
</dbReference>
<dbReference type="SMART" id="SM00028">
    <property type="entry name" value="TPR"/>
    <property type="match status" value="6"/>
</dbReference>
<accession>A0AA88ITK4</accession>
<sequence>MSDAGENLRSRLLQLQSRFTWDLKKDDLELDDLSRQLQHDIDLGLGQRGATAHSYSFLAYVRYLQGRLQEAESLLSRSEEKTKECFGDESELRLIVTYGDLAWLKYHTGDYTESQTYWQRVQDILVKFPVDSSTDLHPEVYGEKAWTYLKMSKSYYSKAVECFRRALKLQPKDCEWNNGYAIALYRTEEDMTKTHLEESPATKQLRHAVEINPEDGVLLSMLALKLVIYQKHQEAAGLVERALQVGPEDTQVIRYVSKYLRKQSQVDRSIELLQRALKKSSPSSFLHHQLALSYIRKKNDLYSQRPCPEREVQRLRSLCIQHLEEALRLKSTLNQAKAYLALMYAEEKSKTRAQKMFNELLEKVDEERGGVRQSIYRCYAEFCQYHSKLKEQAIEYYTKAIQFSTKTPEGKQCSKKLKKIAEQYRSWNPRGAVAYAILGTVAKAEGDWKGAAKYYEEALHRDRNNEEYLSALCELRLQLREEDQAS</sequence>
<dbReference type="GO" id="GO:0005829">
    <property type="term" value="C:cytosol"/>
    <property type="evidence" value="ECO:0007669"/>
    <property type="project" value="TreeGrafter"/>
</dbReference>
<evidence type="ECO:0000256" key="2">
    <source>
        <dbReference type="ARBA" id="ARBA00022803"/>
    </source>
</evidence>
<dbReference type="AlphaFoldDB" id="A0AA88ITK4"/>
<evidence type="ECO:0000313" key="5">
    <source>
        <dbReference type="EMBL" id="KAK2820751.1"/>
    </source>
</evidence>
<name>A0AA88ITK4_CHASR</name>
<keyword evidence="6" id="KW-1185">Reference proteome</keyword>
<keyword evidence="2 4" id="KW-0802">TPR repeat</keyword>